<dbReference type="Proteomes" id="UP000306319">
    <property type="component" value="Unassembled WGS sequence"/>
</dbReference>
<gene>
    <name evidence="1" type="ORF">E5331_08205</name>
</gene>
<name>A0AC61RHR3_9BACT</name>
<reference evidence="1" key="1">
    <citation type="submission" date="2019-04" db="EMBL/GenBank/DDBJ databases">
        <title>Microbes associate with the intestines of laboratory mice.</title>
        <authorList>
            <person name="Navarre W."/>
            <person name="Wong E."/>
            <person name="Huang K."/>
            <person name="Tropini C."/>
            <person name="Ng K."/>
            <person name="Yu B."/>
        </authorList>
    </citation>
    <scope>NUCLEOTIDE SEQUENCE</scope>
    <source>
        <strain evidence="1">NM04_E33</strain>
    </source>
</reference>
<sequence>MSNKYMPYDVSDIDTLMNEPWEISDQPFMLHAAYALSCLYDIVAPEDDEEFTPEDIWGCKIEKKILDRLVLDIADDFNDAASNRKQVRIWDKNYSIRKVNAYDHKRLNLIFSFPLENGEYTLTKEGVLNLGGLVDPMLKPYEVTKEQAKVNRTYLRQVIMLAEDDENNGWDQLTDMEIVVYCWALFYNKHQYDNFIHFKKEYKDYLYVTEKDILSCLNEKSTLRQQPVGMYAFSYDKVLAWNKANGQQSFADKIPADKAEDYWYDVALKKTFKPIDQR</sequence>
<evidence type="ECO:0000313" key="1">
    <source>
        <dbReference type="EMBL" id="TGY79036.1"/>
    </source>
</evidence>
<proteinExistence type="predicted"/>
<protein>
    <submittedName>
        <fullName evidence="1">Uncharacterized protein</fullName>
    </submittedName>
</protein>
<evidence type="ECO:0000313" key="2">
    <source>
        <dbReference type="Proteomes" id="UP000306319"/>
    </source>
</evidence>
<dbReference type="EMBL" id="SRYB01000009">
    <property type="protein sequence ID" value="TGY79036.1"/>
    <property type="molecule type" value="Genomic_DNA"/>
</dbReference>
<keyword evidence="2" id="KW-1185">Reference proteome</keyword>
<organism evidence="1 2">
    <name type="scientific">Lepagella muris</name>
    <dbReference type="NCBI Taxonomy" id="3032870"/>
    <lineage>
        <taxon>Bacteria</taxon>
        <taxon>Pseudomonadati</taxon>
        <taxon>Bacteroidota</taxon>
        <taxon>Bacteroidia</taxon>
        <taxon>Bacteroidales</taxon>
        <taxon>Muribaculaceae</taxon>
        <taxon>Lepagella</taxon>
    </lineage>
</organism>
<comment type="caution">
    <text evidence="1">The sequence shown here is derived from an EMBL/GenBank/DDBJ whole genome shotgun (WGS) entry which is preliminary data.</text>
</comment>
<accession>A0AC61RHR3</accession>